<accession>A0ABV2THJ6</accession>
<dbReference type="Pfam" id="PF04536">
    <property type="entry name" value="TPM_phosphatase"/>
    <property type="match status" value="1"/>
</dbReference>
<feature type="compositionally biased region" description="Low complexity" evidence="1">
    <location>
        <begin position="565"/>
        <end position="580"/>
    </location>
</feature>
<comment type="caution">
    <text evidence="4">The sequence shown here is derived from an EMBL/GenBank/DDBJ whole genome shotgun (WGS) entry which is preliminary data.</text>
</comment>
<evidence type="ECO:0000256" key="1">
    <source>
        <dbReference type="SAM" id="MobiDB-lite"/>
    </source>
</evidence>
<dbReference type="EMBL" id="JBEXAC010000004">
    <property type="protein sequence ID" value="MET7001599.1"/>
    <property type="molecule type" value="Genomic_DNA"/>
</dbReference>
<feature type="region of interest" description="Disordered" evidence="1">
    <location>
        <begin position="560"/>
        <end position="595"/>
    </location>
</feature>
<feature type="transmembrane region" description="Helical" evidence="2">
    <location>
        <begin position="368"/>
        <end position="393"/>
    </location>
</feature>
<sequence>MHLPLLLPSFDNRYSRYGLPLLLFLCLIFAGTACQGDKKAFSVKDVPDPKQMDGGYISNPDNLLSASAVANINASLSSLDQEGRAQVAVVLLRTIAEHDPRDFAHELFNYWKIGDKEKNNGLLILMVEDQRKLVFETGYGLEGDMPDILCFRIQQEYMIPHIRNGEVDAAFMQGVESVIALLHTGNYVLGAGPMDGPVAVNDPSLMTPGKPAPPVVEPVPAPPSPIPAPSLPASDPAPVEPGIISDRPGALSDEPIGIDPPGPVAPQSFADNYPQEEERGSHVSRTRSAPGIGTFVAFVFGFILSSAFMTVAFGRKARKRHSASDPDTPVSMRDLPNEFLPLGAWGVLLVNGMAFGIFTLIYRYTYWWVNFVTVIICYYLALTLFVHVAVLIIRLRIRPLLAGADEHTRYQTLNLAHRYLDKACYAFPLPFLLPYMKAVKRQMVRLRSGPFDCPSCHKPMVLMDEATDNKFLQKYQVVEEDLMSVDYDVWECAACDGELILDYPNILSQVASCPKCAHKTYQMIKDQVVRRATTSSEGYGHLYYVCGFCSHNDKYEYTIPKESKSSSGGSSSSSSSSSSSWGGGSSGGGGASSSW</sequence>
<keyword evidence="2" id="KW-0812">Transmembrane</keyword>
<dbReference type="PANTHER" id="PTHR30373:SF2">
    <property type="entry name" value="UPF0603 PROTEIN YGCG"/>
    <property type="match status" value="1"/>
</dbReference>
<name>A0ABV2THJ6_9BACT</name>
<keyword evidence="2" id="KW-0472">Membrane</keyword>
<organism evidence="4 5">
    <name type="scientific">Chitinophaga defluvii</name>
    <dbReference type="NCBI Taxonomy" id="3163343"/>
    <lineage>
        <taxon>Bacteria</taxon>
        <taxon>Pseudomonadati</taxon>
        <taxon>Bacteroidota</taxon>
        <taxon>Chitinophagia</taxon>
        <taxon>Chitinophagales</taxon>
        <taxon>Chitinophagaceae</taxon>
        <taxon>Chitinophaga</taxon>
    </lineage>
</organism>
<dbReference type="Proteomes" id="UP001549749">
    <property type="component" value="Unassembled WGS sequence"/>
</dbReference>
<proteinExistence type="predicted"/>
<keyword evidence="5" id="KW-1185">Reference proteome</keyword>
<evidence type="ECO:0000256" key="2">
    <source>
        <dbReference type="SAM" id="Phobius"/>
    </source>
</evidence>
<feature type="domain" description="TPM" evidence="3">
    <location>
        <begin position="60"/>
        <end position="180"/>
    </location>
</feature>
<gene>
    <name evidence="4" type="ORF">ABR189_29725</name>
</gene>
<dbReference type="Gene3D" id="3.10.310.50">
    <property type="match status" value="1"/>
</dbReference>
<feature type="compositionally biased region" description="Pro residues" evidence="1">
    <location>
        <begin position="210"/>
        <end position="230"/>
    </location>
</feature>
<dbReference type="RefSeq" id="WP_354664173.1">
    <property type="nucleotide sequence ID" value="NZ_JBEXAC010000004.1"/>
</dbReference>
<evidence type="ECO:0000259" key="3">
    <source>
        <dbReference type="Pfam" id="PF04536"/>
    </source>
</evidence>
<evidence type="ECO:0000313" key="5">
    <source>
        <dbReference type="Proteomes" id="UP001549749"/>
    </source>
</evidence>
<protein>
    <submittedName>
        <fullName evidence="4">TPM domain-containing protein</fullName>
    </submittedName>
</protein>
<keyword evidence="2" id="KW-1133">Transmembrane helix</keyword>
<feature type="transmembrane region" description="Helical" evidence="2">
    <location>
        <begin position="292"/>
        <end position="313"/>
    </location>
</feature>
<feature type="region of interest" description="Disordered" evidence="1">
    <location>
        <begin position="200"/>
        <end position="286"/>
    </location>
</feature>
<evidence type="ECO:0000313" key="4">
    <source>
        <dbReference type="EMBL" id="MET7001599.1"/>
    </source>
</evidence>
<reference evidence="4 5" key="1">
    <citation type="submission" date="2024-06" db="EMBL/GenBank/DDBJ databases">
        <title>Chitinophaga defluvii sp. nov., isolated from municipal sewage.</title>
        <authorList>
            <person name="Zhang L."/>
        </authorList>
    </citation>
    <scope>NUCLEOTIDE SEQUENCE [LARGE SCALE GENOMIC DNA]</scope>
    <source>
        <strain evidence="4 5">H8</strain>
    </source>
</reference>
<feature type="compositionally biased region" description="Gly residues" evidence="1">
    <location>
        <begin position="581"/>
        <end position="595"/>
    </location>
</feature>
<feature type="transmembrane region" description="Helical" evidence="2">
    <location>
        <begin position="342"/>
        <end position="362"/>
    </location>
</feature>
<dbReference type="PANTHER" id="PTHR30373">
    <property type="entry name" value="UPF0603 PROTEIN YGCG"/>
    <property type="match status" value="1"/>
</dbReference>
<dbReference type="InterPro" id="IPR007621">
    <property type="entry name" value="TPM_dom"/>
</dbReference>